<keyword evidence="3" id="KW-1185">Reference proteome</keyword>
<organism evidence="2 3">
    <name type="scientific">Prunus persica</name>
    <name type="common">Peach</name>
    <name type="synonym">Amygdalus persica</name>
    <dbReference type="NCBI Taxonomy" id="3760"/>
    <lineage>
        <taxon>Eukaryota</taxon>
        <taxon>Viridiplantae</taxon>
        <taxon>Streptophyta</taxon>
        <taxon>Embryophyta</taxon>
        <taxon>Tracheophyta</taxon>
        <taxon>Spermatophyta</taxon>
        <taxon>Magnoliopsida</taxon>
        <taxon>eudicotyledons</taxon>
        <taxon>Gunneridae</taxon>
        <taxon>Pentapetalae</taxon>
        <taxon>rosids</taxon>
        <taxon>fabids</taxon>
        <taxon>Rosales</taxon>
        <taxon>Rosaceae</taxon>
        <taxon>Amygdaloideae</taxon>
        <taxon>Amygdaleae</taxon>
        <taxon>Prunus</taxon>
    </lineage>
</organism>
<evidence type="ECO:0000313" key="2">
    <source>
        <dbReference type="EMBL" id="ONH92377.1"/>
    </source>
</evidence>
<gene>
    <name evidence="2" type="ORF">PRUPE_8G171200</name>
</gene>
<accession>A0A251MZ60</accession>
<dbReference type="AlphaFoldDB" id="A0A251MZ60"/>
<evidence type="ECO:0000313" key="3">
    <source>
        <dbReference type="Proteomes" id="UP000006882"/>
    </source>
</evidence>
<dbReference type="Proteomes" id="UP000006882">
    <property type="component" value="Chromosome G8"/>
</dbReference>
<feature type="region of interest" description="Disordered" evidence="1">
    <location>
        <begin position="1"/>
        <end position="24"/>
    </location>
</feature>
<protein>
    <submittedName>
        <fullName evidence="2">Uncharacterized protein</fullName>
    </submittedName>
</protein>
<dbReference type="Gramene" id="ONH92377">
    <property type="protein sequence ID" value="ONH92377"/>
    <property type="gene ID" value="PRUPE_8G171200"/>
</dbReference>
<dbReference type="EMBL" id="CM007658">
    <property type="protein sequence ID" value="ONH92377.1"/>
    <property type="molecule type" value="Genomic_DNA"/>
</dbReference>
<name>A0A251MZ60_PRUPE</name>
<evidence type="ECO:0000256" key="1">
    <source>
        <dbReference type="SAM" id="MobiDB-lite"/>
    </source>
</evidence>
<proteinExistence type="predicted"/>
<sequence length="71" mass="8059">MAEPRPKRGFGNSFQPAIDAPRLKPHKLRHCPKRKDTSIIGFRSLLSHYSNSAFSALYPFASHSPLLRELL</sequence>
<reference evidence="2 3" key="1">
    <citation type="journal article" date="2013" name="Nat. Genet.">
        <title>The high-quality draft genome of peach (Prunus persica) identifies unique patterns of genetic diversity, domestication and genome evolution.</title>
        <authorList>
            <consortium name="International Peach Genome Initiative"/>
            <person name="Verde I."/>
            <person name="Abbott A.G."/>
            <person name="Scalabrin S."/>
            <person name="Jung S."/>
            <person name="Shu S."/>
            <person name="Marroni F."/>
            <person name="Zhebentyayeva T."/>
            <person name="Dettori M.T."/>
            <person name="Grimwood J."/>
            <person name="Cattonaro F."/>
            <person name="Zuccolo A."/>
            <person name="Rossini L."/>
            <person name="Jenkins J."/>
            <person name="Vendramin E."/>
            <person name="Meisel L.A."/>
            <person name="Decroocq V."/>
            <person name="Sosinski B."/>
            <person name="Prochnik S."/>
            <person name="Mitros T."/>
            <person name="Policriti A."/>
            <person name="Cipriani G."/>
            <person name="Dondini L."/>
            <person name="Ficklin S."/>
            <person name="Goodstein D.M."/>
            <person name="Xuan P."/>
            <person name="Del Fabbro C."/>
            <person name="Aramini V."/>
            <person name="Copetti D."/>
            <person name="Gonzalez S."/>
            <person name="Horner D.S."/>
            <person name="Falchi R."/>
            <person name="Lucas S."/>
            <person name="Mica E."/>
            <person name="Maldonado J."/>
            <person name="Lazzari B."/>
            <person name="Bielenberg D."/>
            <person name="Pirona R."/>
            <person name="Miculan M."/>
            <person name="Barakat A."/>
            <person name="Testolin R."/>
            <person name="Stella A."/>
            <person name="Tartarini S."/>
            <person name="Tonutti P."/>
            <person name="Arus P."/>
            <person name="Orellana A."/>
            <person name="Wells C."/>
            <person name="Main D."/>
            <person name="Vizzotto G."/>
            <person name="Silva H."/>
            <person name="Salamini F."/>
            <person name="Schmutz J."/>
            <person name="Morgante M."/>
            <person name="Rokhsar D.S."/>
        </authorList>
    </citation>
    <scope>NUCLEOTIDE SEQUENCE [LARGE SCALE GENOMIC DNA]</scope>
    <source>
        <strain evidence="3">cv. Nemared</strain>
    </source>
</reference>